<reference evidence="2" key="2">
    <citation type="submission" date="2022-08" db="EMBL/GenBank/DDBJ databases">
        <authorList>
            <person name="Dong C."/>
        </authorList>
    </citation>
    <scope>NUCLEOTIDE SEQUENCE</scope>
    <source>
        <strain evidence="2">59MF3M-4</strain>
    </source>
</reference>
<keyword evidence="1" id="KW-0732">Signal</keyword>
<dbReference type="EMBL" id="JAOANI010000014">
    <property type="protein sequence ID" value="MCT7358720.1"/>
    <property type="molecule type" value="Genomic_DNA"/>
</dbReference>
<comment type="caution">
    <text evidence="2">The sequence shown here is derived from an EMBL/GenBank/DDBJ whole genome shotgun (WGS) entry which is preliminary data.</text>
</comment>
<name>A0A9X2WEQ7_9GAMM</name>
<dbReference type="InterPro" id="IPR021241">
    <property type="entry name" value="CsiV"/>
</dbReference>
<organism evidence="2 3">
    <name type="scientific">Thalassolituus pacificus</name>
    <dbReference type="NCBI Taxonomy" id="2975440"/>
    <lineage>
        <taxon>Bacteria</taxon>
        <taxon>Pseudomonadati</taxon>
        <taxon>Pseudomonadota</taxon>
        <taxon>Gammaproteobacteria</taxon>
        <taxon>Oceanospirillales</taxon>
        <taxon>Oceanospirillaceae</taxon>
        <taxon>Thalassolituus</taxon>
    </lineage>
</organism>
<gene>
    <name evidence="2" type="ORF">NYR02_06785</name>
</gene>
<proteinExistence type="predicted"/>
<feature type="chain" id="PRO_5040856453" evidence="1">
    <location>
        <begin position="24"/>
        <end position="270"/>
    </location>
</feature>
<dbReference type="AlphaFoldDB" id="A0A9X2WEQ7"/>
<evidence type="ECO:0000256" key="1">
    <source>
        <dbReference type="SAM" id="SignalP"/>
    </source>
</evidence>
<feature type="signal peptide" evidence="1">
    <location>
        <begin position="1"/>
        <end position="23"/>
    </location>
</feature>
<reference evidence="2" key="1">
    <citation type="journal article" date="2022" name="Front. Microbiol.">
        <title>Genome-based taxonomic rearrangement of Oceanobacter-related bacteria including the description of Thalassolituus hydrocarbonoclasticus sp. nov. and Thalassolituus pacificus sp. nov. and emended description of the genus Thalassolituus.</title>
        <authorList>
            <person name="Dong C."/>
            <person name="Wei L."/>
            <person name="Wang J."/>
            <person name="Lai Q."/>
            <person name="Huang Z."/>
            <person name="Shao Z."/>
        </authorList>
    </citation>
    <scope>NUCLEOTIDE SEQUENCE</scope>
    <source>
        <strain evidence="2">59MF3M-4</strain>
    </source>
</reference>
<evidence type="ECO:0000313" key="2">
    <source>
        <dbReference type="EMBL" id="MCT7358720.1"/>
    </source>
</evidence>
<accession>A0A9X2WEQ7</accession>
<dbReference type="Proteomes" id="UP001147830">
    <property type="component" value="Unassembled WGS sequence"/>
</dbReference>
<dbReference type="RefSeq" id="WP_260975607.1">
    <property type="nucleotide sequence ID" value="NZ_JAOANI010000014.1"/>
</dbReference>
<evidence type="ECO:0000313" key="3">
    <source>
        <dbReference type="Proteomes" id="UP001147830"/>
    </source>
</evidence>
<sequence length="270" mass="30978">MSQLFCRALLLLCSFALPLTASAAPWYRVEMMLVAYEDESLIDQELWPEVLETSASEDDESGNLQTEADTTPDYTWWLSPVRYQQLHNALFAGFGFARAPKAEWPAPLQPLAELKMANEAERINKRNDMKVIWHQAWVEPIQEENQAIRHNVNVRLQDKLDIQVTGSFELHRSRYLHINTDLQVQQYELQAPAELSALTLPASDNRADYRNDLLAQTDMEASMAIDLPAPIRAAQVQQSRRMRSNELHYIDHPMLGIVLKIIPVERAEDL</sequence>
<protein>
    <submittedName>
        <fullName evidence="2">Peptidoglycan binding protein CsiV</fullName>
    </submittedName>
</protein>
<keyword evidence="3" id="KW-1185">Reference proteome</keyword>
<dbReference type="Pfam" id="PF10972">
    <property type="entry name" value="CsiV"/>
    <property type="match status" value="1"/>
</dbReference>